<evidence type="ECO:0000313" key="2">
    <source>
        <dbReference type="Proteomes" id="UP000295124"/>
    </source>
</evidence>
<gene>
    <name evidence="1" type="ORF">E1263_34160</name>
</gene>
<dbReference type="InterPro" id="IPR043519">
    <property type="entry name" value="NT_sf"/>
</dbReference>
<dbReference type="GO" id="GO:0016740">
    <property type="term" value="F:transferase activity"/>
    <property type="evidence" value="ECO:0007669"/>
    <property type="project" value="UniProtKB-KW"/>
</dbReference>
<comment type="caution">
    <text evidence="1">The sequence shown here is derived from an EMBL/GenBank/DDBJ whole genome shotgun (WGS) entry which is preliminary data.</text>
</comment>
<dbReference type="Proteomes" id="UP000295124">
    <property type="component" value="Unassembled WGS sequence"/>
</dbReference>
<protein>
    <submittedName>
        <fullName evidence="1">Nucleotidyltransferase domain-containing protein</fullName>
    </submittedName>
</protein>
<name>A0A4R4YQY4_9ACTN</name>
<proteinExistence type="predicted"/>
<reference evidence="1 2" key="1">
    <citation type="submission" date="2019-03" db="EMBL/GenBank/DDBJ databases">
        <title>Draft genome sequences of novel Actinobacteria.</title>
        <authorList>
            <person name="Sahin N."/>
            <person name="Ay H."/>
            <person name="Saygin H."/>
        </authorList>
    </citation>
    <scope>NUCLEOTIDE SEQUENCE [LARGE SCALE GENOMIC DNA]</scope>
    <source>
        <strain evidence="1 2">JCM 13523</strain>
    </source>
</reference>
<dbReference type="SUPFAM" id="SSF81301">
    <property type="entry name" value="Nucleotidyltransferase"/>
    <property type="match status" value="1"/>
</dbReference>
<dbReference type="AlphaFoldDB" id="A0A4R4YQY4"/>
<evidence type="ECO:0000313" key="1">
    <source>
        <dbReference type="EMBL" id="TDD47591.1"/>
    </source>
</evidence>
<keyword evidence="1" id="KW-0808">Transferase</keyword>
<dbReference type="EMBL" id="SMKX01000148">
    <property type="protein sequence ID" value="TDD47591.1"/>
    <property type="molecule type" value="Genomic_DNA"/>
</dbReference>
<dbReference type="CDD" id="cd05403">
    <property type="entry name" value="NT_KNTase_like"/>
    <property type="match status" value="1"/>
</dbReference>
<accession>A0A4R4YQY4</accession>
<dbReference type="Gene3D" id="3.30.460.10">
    <property type="entry name" value="Beta Polymerase, domain 2"/>
    <property type="match status" value="1"/>
</dbReference>
<organism evidence="1 2">
    <name type="scientific">Kribbella antibiotica</name>
    <dbReference type="NCBI Taxonomy" id="190195"/>
    <lineage>
        <taxon>Bacteria</taxon>
        <taxon>Bacillati</taxon>
        <taxon>Actinomycetota</taxon>
        <taxon>Actinomycetes</taxon>
        <taxon>Propionibacteriales</taxon>
        <taxon>Kribbellaceae</taxon>
        <taxon>Kribbella</taxon>
    </lineage>
</organism>
<dbReference type="RefSeq" id="WP_132175041.1">
    <property type="nucleotide sequence ID" value="NZ_SMKX01000148.1"/>
</dbReference>
<sequence length="251" mass="28068">MKFPETLSAERRGLIERAAAALECSYGAGFLGMVLSGSAGRGVETERSDLDVIVVVTPELVGTPLTRNTELELLPVTLKHLETLAVFGDDQWGYRWSYAWAPTLLDKTGGRIAQAIERQTSLSAEEAHALLEMRLDAWLNMSYRSLKSARDGNLLEARMDAAEAMGPFLDVVFALDGQVRPYNKYLQWTLEHHPLKSWPSGELLNTIEQYLAGNAEAIRESLKHVQRSELPLVHEAFDEWSAEQYDALRHG</sequence>
<dbReference type="OrthoDB" id="2987256at2"/>
<keyword evidence="2" id="KW-1185">Reference proteome</keyword>